<evidence type="ECO:0000256" key="1">
    <source>
        <dbReference type="SAM" id="Coils"/>
    </source>
</evidence>
<dbReference type="GO" id="GO:0004175">
    <property type="term" value="F:endopeptidase activity"/>
    <property type="evidence" value="ECO:0007669"/>
    <property type="project" value="TreeGrafter"/>
</dbReference>
<gene>
    <name evidence="3" type="ORF">HPHI1048_LOCUS105</name>
</gene>
<dbReference type="EMBL" id="HBEO01000148">
    <property type="protein sequence ID" value="CAD8465467.1"/>
    <property type="molecule type" value="Transcribed_RNA"/>
</dbReference>
<proteinExistence type="predicted"/>
<dbReference type="PROSITE" id="PS50106">
    <property type="entry name" value="PDZ"/>
    <property type="match status" value="2"/>
</dbReference>
<feature type="coiled-coil region" evidence="1">
    <location>
        <begin position="113"/>
        <end position="158"/>
    </location>
</feature>
<dbReference type="InterPro" id="IPR001478">
    <property type="entry name" value="PDZ"/>
</dbReference>
<dbReference type="Gene3D" id="2.30.42.10">
    <property type="match status" value="2"/>
</dbReference>
<dbReference type="PANTHER" id="PTHR32060">
    <property type="entry name" value="TAIL-SPECIFIC PROTEASE"/>
    <property type="match status" value="1"/>
</dbReference>
<reference evidence="3" key="1">
    <citation type="submission" date="2021-01" db="EMBL/GenBank/DDBJ databases">
        <authorList>
            <person name="Corre E."/>
            <person name="Pelletier E."/>
            <person name="Niang G."/>
            <person name="Scheremetjew M."/>
            <person name="Finn R."/>
            <person name="Kale V."/>
            <person name="Holt S."/>
            <person name="Cochrane G."/>
            <person name="Meng A."/>
            <person name="Brown T."/>
            <person name="Cohen L."/>
        </authorList>
    </citation>
    <scope>NUCLEOTIDE SEQUENCE</scope>
    <source>
        <strain evidence="3">CCMP325</strain>
    </source>
</reference>
<dbReference type="Pfam" id="PF17820">
    <property type="entry name" value="PDZ_6"/>
    <property type="match status" value="1"/>
</dbReference>
<organism evidence="3">
    <name type="scientific">Hanusia phi</name>
    <dbReference type="NCBI Taxonomy" id="3032"/>
    <lineage>
        <taxon>Eukaryota</taxon>
        <taxon>Cryptophyceae</taxon>
        <taxon>Pyrenomonadales</taxon>
        <taxon>Geminigeraceae</taxon>
        <taxon>Hanusia</taxon>
    </lineage>
</organism>
<protein>
    <recommendedName>
        <fullName evidence="2">PDZ domain-containing protein</fullName>
    </recommendedName>
</protein>
<dbReference type="InterPro" id="IPR036034">
    <property type="entry name" value="PDZ_sf"/>
</dbReference>
<name>A0A7S0DU22_9CRYP</name>
<dbReference type="SUPFAM" id="SSF50156">
    <property type="entry name" value="PDZ domain-like"/>
    <property type="match status" value="2"/>
</dbReference>
<dbReference type="InterPro" id="IPR041489">
    <property type="entry name" value="PDZ_6"/>
</dbReference>
<feature type="domain" description="PDZ" evidence="2">
    <location>
        <begin position="552"/>
        <end position="635"/>
    </location>
</feature>
<keyword evidence="1" id="KW-0175">Coiled coil</keyword>
<feature type="coiled-coil region" evidence="1">
    <location>
        <begin position="415"/>
        <end position="558"/>
    </location>
</feature>
<sequence length="771" mass="85419">MVKATMIAIADATGATNHGIGIVLGNEEQNGVRVVAVQPGQGAWATNAFQPGDVITKIGDLLCAGMSITSIEKLLRGVAGTVVKVTLMKKDGMEVSASVTRGSSHYWQGAQERDDLKNKLNAVIADKEHEQSESHLQLQKVKHELESMKLVKDKAEESLRSEVGAHNNTKKALDDARASLSKAEGTIKAQEAIIKSNAKIHEDLKADLMKLREANDLLQQKLITQEKSREQAETREKRAQDALLAEVEKTKSLDKRRQELEKDVVDLRNKFSAQGDLVKPELDALKAKLQEKEKSHENAKKNIEELQKELKDLSAKHSLNTAEYKSLMDKNAALNQEIMSLKESHEKITRELNEVKDLKSKACNERDLVKAKHASNESELKTMKDKFAETSKKLQSQSATLQETSQSLVKAQGDLKGAQTSLQTWQKRGEEAEKKLSKLQADMQAKTLEANALEAENKELRKLKEKHETLSRDVSNIRSDCTKAKQLKEDAEVKCTRAMATHDKLKEDLEKVISERNDLMKKFTSVEQTMTSKIAELLRDHKEKLWELNQLNLSLEADLKRYLELPDECGVGMRIDEIMKSYVPNGPAVRQIRVMALTPGLSADMSGAIRVGDILVEVNGVKCQDQSLTEVRELIMGPRGTRVTFKIERIEGEKISISGSELNIDLSLQSLQSGTSTPSELASKSNSSPSLRALIFTATLKRGSWGPHHCLISPEEQDVIARGGWTHFLGPDGGAPTALYYTAQVELEATNASKSSRAEPAAGVKSLFPFF</sequence>
<evidence type="ECO:0000313" key="3">
    <source>
        <dbReference type="EMBL" id="CAD8465467.1"/>
    </source>
</evidence>
<dbReference type="SMART" id="SM00228">
    <property type="entry name" value="PDZ"/>
    <property type="match status" value="2"/>
</dbReference>
<dbReference type="PANTHER" id="PTHR32060:SF22">
    <property type="entry name" value="CARBOXYL-TERMINAL-PROCESSING PEPTIDASE 3, CHLOROPLASTIC"/>
    <property type="match status" value="1"/>
</dbReference>
<accession>A0A7S0DU22</accession>
<feature type="domain" description="PDZ" evidence="2">
    <location>
        <begin position="6"/>
        <end position="90"/>
    </location>
</feature>
<evidence type="ECO:0000259" key="2">
    <source>
        <dbReference type="PROSITE" id="PS50106"/>
    </source>
</evidence>
<dbReference type="AlphaFoldDB" id="A0A7S0DU22"/>
<feature type="coiled-coil region" evidence="1">
    <location>
        <begin position="201"/>
        <end position="365"/>
    </location>
</feature>